<dbReference type="Proteomes" id="UP000813463">
    <property type="component" value="Chromosome 1"/>
</dbReference>
<proteinExistence type="predicted"/>
<dbReference type="Pfam" id="PF07727">
    <property type="entry name" value="RVT_2"/>
    <property type="match status" value="1"/>
</dbReference>
<dbReference type="SUPFAM" id="SSF56672">
    <property type="entry name" value="DNA/RNA polymerases"/>
    <property type="match status" value="1"/>
</dbReference>
<keyword evidence="2" id="KW-1185">Reference proteome</keyword>
<evidence type="ECO:0000313" key="3">
    <source>
        <dbReference type="RefSeq" id="XP_056690301.1"/>
    </source>
</evidence>
<dbReference type="GeneID" id="130465527"/>
<dbReference type="CDD" id="cd09272">
    <property type="entry name" value="RNase_HI_RT_Ty1"/>
    <property type="match status" value="1"/>
</dbReference>
<dbReference type="InterPro" id="IPR043502">
    <property type="entry name" value="DNA/RNA_pol_sf"/>
</dbReference>
<reference evidence="3" key="2">
    <citation type="submission" date="2025-08" db="UniProtKB">
        <authorList>
            <consortium name="RefSeq"/>
        </authorList>
    </citation>
    <scope>IDENTIFICATION</scope>
    <source>
        <tissue evidence="3">Leaf</tissue>
    </source>
</reference>
<dbReference type="RefSeq" id="XP_056690301.1">
    <property type="nucleotide sequence ID" value="XM_056834323.1"/>
</dbReference>
<dbReference type="PANTHER" id="PTHR11439">
    <property type="entry name" value="GAG-POL-RELATED RETROTRANSPOSON"/>
    <property type="match status" value="1"/>
</dbReference>
<protein>
    <submittedName>
        <fullName evidence="3">Uncharacterized mitochondrial protein AtMg00810-like</fullName>
    </submittedName>
</protein>
<gene>
    <name evidence="3" type="primary">LOC130465527</name>
</gene>
<organism evidence="2 3">
    <name type="scientific">Spinacia oleracea</name>
    <name type="common">Spinach</name>
    <dbReference type="NCBI Taxonomy" id="3562"/>
    <lineage>
        <taxon>Eukaryota</taxon>
        <taxon>Viridiplantae</taxon>
        <taxon>Streptophyta</taxon>
        <taxon>Embryophyta</taxon>
        <taxon>Tracheophyta</taxon>
        <taxon>Spermatophyta</taxon>
        <taxon>Magnoliopsida</taxon>
        <taxon>eudicotyledons</taxon>
        <taxon>Gunneridae</taxon>
        <taxon>Pentapetalae</taxon>
        <taxon>Caryophyllales</taxon>
        <taxon>Chenopodiaceae</taxon>
        <taxon>Chenopodioideae</taxon>
        <taxon>Anserineae</taxon>
        <taxon>Spinacia</taxon>
    </lineage>
</organism>
<accession>A0ABM3R3V7</accession>
<sequence length="392" mass="43473">MVNAGGEGRRWYEVLFANGAVTLIEEEETTQTDRVKVVSHGTNKEIGDLLFKGRISLAIFVVVIHREHGHISIAAVYVDDIILTGTDPNKLAALKAYLHQEFSIKDLGKLNYFLGIEVGYSTEGIILSQKKFTKELLSDCGFDITKKAITPLPVNVKLTLSDGELYSDTEKYRSLVGKLNFLTHTRPDLSFAVQLLSQFLQHPRVPHITALHHTLRYLAHTAGQGILLKALDSISLQAFSDSDWASCPDSRRSITGYVLLLGGSPVSWKSKKQNTVSKSSAEAEYRAMAAASAEVTWLVNLLEDMGVINLKPISLHCDNQSALHIARNPVFHERTKHIEIDCHFTRDKVLEGLLHLAYLPTENQLADVFTKPLSSAQFQQLLSKIGTCDVPS</sequence>
<reference evidence="2" key="1">
    <citation type="journal article" date="2021" name="Nat. Commun.">
        <title>Genomic analyses provide insights into spinach domestication and the genetic basis of agronomic traits.</title>
        <authorList>
            <person name="Cai X."/>
            <person name="Sun X."/>
            <person name="Xu C."/>
            <person name="Sun H."/>
            <person name="Wang X."/>
            <person name="Ge C."/>
            <person name="Zhang Z."/>
            <person name="Wang Q."/>
            <person name="Fei Z."/>
            <person name="Jiao C."/>
            <person name="Wang Q."/>
        </authorList>
    </citation>
    <scope>NUCLEOTIDE SEQUENCE [LARGE SCALE GENOMIC DNA]</scope>
    <source>
        <strain evidence="2">cv. Varoflay</strain>
    </source>
</reference>
<dbReference type="PANTHER" id="PTHR11439:SF469">
    <property type="entry name" value="REVERSE TRANSCRIPTASE TY1_COPIA-TYPE DOMAIN-CONTAINING PROTEIN"/>
    <property type="match status" value="1"/>
</dbReference>
<dbReference type="InterPro" id="IPR013103">
    <property type="entry name" value="RVT_2"/>
</dbReference>
<name>A0ABM3R3V7_SPIOL</name>
<feature type="domain" description="Reverse transcriptase Ty1/copia-type" evidence="1">
    <location>
        <begin position="72"/>
        <end position="151"/>
    </location>
</feature>
<evidence type="ECO:0000259" key="1">
    <source>
        <dbReference type="Pfam" id="PF07727"/>
    </source>
</evidence>
<evidence type="ECO:0000313" key="2">
    <source>
        <dbReference type="Proteomes" id="UP000813463"/>
    </source>
</evidence>